<dbReference type="GO" id="GO:0032040">
    <property type="term" value="C:small-subunit processome"/>
    <property type="evidence" value="ECO:0007669"/>
    <property type="project" value="TreeGrafter"/>
</dbReference>
<dbReference type="AlphaFoldDB" id="A0A6P7F4S6"/>
<organism evidence="3">
    <name type="scientific">Diabrotica virgifera virgifera</name>
    <name type="common">western corn rootworm</name>
    <dbReference type="NCBI Taxonomy" id="50390"/>
    <lineage>
        <taxon>Eukaryota</taxon>
        <taxon>Metazoa</taxon>
        <taxon>Ecdysozoa</taxon>
        <taxon>Arthropoda</taxon>
        <taxon>Hexapoda</taxon>
        <taxon>Insecta</taxon>
        <taxon>Pterygota</taxon>
        <taxon>Neoptera</taxon>
        <taxon>Endopterygota</taxon>
        <taxon>Coleoptera</taxon>
        <taxon>Polyphaga</taxon>
        <taxon>Cucujiformia</taxon>
        <taxon>Chrysomeloidea</taxon>
        <taxon>Chrysomelidae</taxon>
        <taxon>Galerucinae</taxon>
        <taxon>Diabroticina</taxon>
        <taxon>Diabroticites</taxon>
        <taxon>Diabrotica</taxon>
    </lineage>
</organism>
<dbReference type="KEGG" id="dvv:114326494"/>
<dbReference type="PANTHER" id="PTHR44163">
    <property type="entry name" value="U3 SMALL NUCLEOLAR RNA-ASSOCIATED PROTEIN 4 HOMOLOG"/>
    <property type="match status" value="1"/>
</dbReference>
<accession>A0A6P7F4S6</accession>
<evidence type="ECO:0000313" key="3">
    <source>
        <dbReference type="RefSeq" id="XP_028130689.1"/>
    </source>
</evidence>
<dbReference type="SMART" id="SM00320">
    <property type="entry name" value="WD40"/>
    <property type="match status" value="11"/>
</dbReference>
<evidence type="ECO:0000256" key="1">
    <source>
        <dbReference type="SAM" id="MobiDB-lite"/>
    </source>
</evidence>
<dbReference type="Gene3D" id="2.130.10.10">
    <property type="entry name" value="YVTN repeat-like/Quinoprotein amine dehydrogenase"/>
    <property type="match status" value="3"/>
</dbReference>
<dbReference type="InterPro" id="IPR024977">
    <property type="entry name" value="Apc4-like_WD40_dom"/>
</dbReference>
<dbReference type="FunCoup" id="A0A6P7F4S6">
    <property type="interactions" value="1126"/>
</dbReference>
<dbReference type="RefSeq" id="XP_028130689.1">
    <property type="nucleotide sequence ID" value="XM_028274888.1"/>
</dbReference>
<feature type="region of interest" description="Disordered" evidence="1">
    <location>
        <begin position="610"/>
        <end position="631"/>
    </location>
</feature>
<name>A0A6P7F4S6_DIAVI</name>
<dbReference type="InterPro" id="IPR011047">
    <property type="entry name" value="Quinoprotein_ADH-like_sf"/>
</dbReference>
<dbReference type="SUPFAM" id="SSF50978">
    <property type="entry name" value="WD40 repeat-like"/>
    <property type="match status" value="1"/>
</dbReference>
<dbReference type="InterPro" id="IPR015943">
    <property type="entry name" value="WD40/YVTN_repeat-like_dom_sf"/>
</dbReference>
<dbReference type="Pfam" id="PF12894">
    <property type="entry name" value="ANAPC4_WD40"/>
    <property type="match status" value="1"/>
</dbReference>
<feature type="domain" description="Anaphase-promoting complex subunit 4-like WD40" evidence="2">
    <location>
        <begin position="112"/>
        <end position="195"/>
    </location>
</feature>
<dbReference type="InterPro" id="IPR046351">
    <property type="entry name" value="UTP4"/>
</dbReference>
<dbReference type="SUPFAM" id="SSF50998">
    <property type="entry name" value="Quinoprotein alcohol dehydrogenase-like"/>
    <property type="match status" value="1"/>
</dbReference>
<evidence type="ECO:0000259" key="2">
    <source>
        <dbReference type="Pfam" id="PF12894"/>
    </source>
</evidence>
<dbReference type="InterPro" id="IPR036322">
    <property type="entry name" value="WD40_repeat_dom_sf"/>
</dbReference>
<protein>
    <submittedName>
        <fullName evidence="3">U3 small nucleolar RNA-associated protein 4 homolog</fullName>
    </submittedName>
</protein>
<dbReference type="PANTHER" id="PTHR44163:SF1">
    <property type="entry name" value="U3 SMALL NUCLEOLAR RNA-ASSOCIATED PROTEIN 4 HOMOLOG"/>
    <property type="match status" value="1"/>
</dbReference>
<dbReference type="GO" id="GO:0034455">
    <property type="term" value="C:t-UTP complex"/>
    <property type="evidence" value="ECO:0007669"/>
    <property type="project" value="TreeGrafter"/>
</dbReference>
<dbReference type="OrthoDB" id="8883818at2759"/>
<sequence>MAQCKIHNIRFYNPEPQGIRCMKIQNSTKKLALCRTDATIEIWNLQETWFLERTLAPSTENFSVEDIVWCDNRLFSVGLHGLLIEYNLSKLCIENRWAVTGEAAHCLDINNTNSKIAIGTEQGYLNIFSVNKDGVYFEKFLDKQEGRIMCLKFDATGDFIASGSIDAIRIWNVQSGHAIHKMTTGRVETNKPTIVWCIDITDDFTVIAGDSRGKLSFWDGKVGSQIESYQSHKADILSITLSSDQSKLYCAGVDPTITTYQKVTIKGGTQKWVRSIQRKIHEHDVNSLVLLDNKLYSGGADSYLACSYHPPKTLLKLPPLLQNPCAHVASSSNYLLLKFPKHIELWSLGKSKNVDASFRGLIALKEEPKKLLELKRVTKNDDGEEDKEGIISCAISNNGKWIVYSTAKGVNLFQFIHDEETPNLIKVDDLENKDIPCLLVAFAPNNSQLIACQNTGNIVIYKLLDQRVSISQVIPCDEIFTCITFLLVSSCSKYIVVGDPDSNIVVFAWNAKKQEWMHHCKLPKYRCPPTAMAIHPSSTNLVVVYSDCKLIEYDIVKKHFTLFSRGFENSEWKLRPYPIRNIAFDPRRENIIMLQDDSNIIIINKDTTGKNQKETMEKNEKETTENKPKVPKKYSTDVIKKNDNDVPKNFNMNSIKKYKHLAHLEWLHEDELVVIEVHPLNIITQLPPAFEQHKFGKK</sequence>
<dbReference type="GO" id="GO:0000462">
    <property type="term" value="P:maturation of SSU-rRNA from tricistronic rRNA transcript (SSU-rRNA, 5.8S rRNA, LSU-rRNA)"/>
    <property type="evidence" value="ECO:0007669"/>
    <property type="project" value="InterPro"/>
</dbReference>
<dbReference type="GO" id="GO:0030686">
    <property type="term" value="C:90S preribosome"/>
    <property type="evidence" value="ECO:0007669"/>
    <property type="project" value="InterPro"/>
</dbReference>
<proteinExistence type="predicted"/>
<reference evidence="3" key="1">
    <citation type="submission" date="2025-08" db="UniProtKB">
        <authorList>
            <consortium name="RefSeq"/>
        </authorList>
    </citation>
    <scope>IDENTIFICATION</scope>
    <source>
        <tissue evidence="3">Whole insect</tissue>
    </source>
</reference>
<dbReference type="InterPro" id="IPR001680">
    <property type="entry name" value="WD40_rpt"/>
</dbReference>
<gene>
    <name evidence="3" type="primary">LOC114326494</name>
</gene>
<dbReference type="GO" id="GO:0003723">
    <property type="term" value="F:RNA binding"/>
    <property type="evidence" value="ECO:0007669"/>
    <property type="project" value="TreeGrafter"/>
</dbReference>
<dbReference type="InParanoid" id="A0A6P7F4S6"/>